<dbReference type="AlphaFoldDB" id="V4M6H9"/>
<evidence type="ECO:0000256" key="1">
    <source>
        <dbReference type="PROSITE-ProRule" id="PRU00042"/>
    </source>
</evidence>
<dbReference type="eggNOG" id="ENOG502S88C">
    <property type="taxonomic scope" value="Eukaryota"/>
</dbReference>
<dbReference type="PROSITE" id="PS50157">
    <property type="entry name" value="ZINC_FINGER_C2H2_2"/>
    <property type="match status" value="1"/>
</dbReference>
<evidence type="ECO:0000259" key="3">
    <source>
        <dbReference type="PROSITE" id="PS50157"/>
    </source>
</evidence>
<evidence type="ECO:0000313" key="4">
    <source>
        <dbReference type="EMBL" id="ESQ50597.1"/>
    </source>
</evidence>
<dbReference type="Gramene" id="ESQ50597">
    <property type="protein sequence ID" value="ESQ50597"/>
    <property type="gene ID" value="EUTSA_v10023174mg"/>
</dbReference>
<dbReference type="EMBL" id="KI517392">
    <property type="protein sequence ID" value="ESQ50597.1"/>
    <property type="molecule type" value="Genomic_DNA"/>
</dbReference>
<dbReference type="OrthoDB" id="824947at2759"/>
<dbReference type="STRING" id="72664.V4M6H9"/>
<dbReference type="OMA" id="KTNIWNP"/>
<dbReference type="InterPro" id="IPR013087">
    <property type="entry name" value="Znf_C2H2_type"/>
</dbReference>
<protein>
    <recommendedName>
        <fullName evidence="3">C2H2-type domain-containing protein</fullName>
    </recommendedName>
</protein>
<sequence>MSPITNIFNSYGNDHRMNHRGFVPIQGNSTLRNHNSNVVRSMFTSDHMRHEDLFSSSPLFPSYQNSHVSSSSFGLNNSLYRMRREVDSVSGVDYFPIKDNPQFSQVSFTQTITNRYSAIVPTNTIVNVQYDIERVKRALDSNTNIWNRPSFHPPTFADNHSEILNPEPLNVVFPHQDSASRQHLDMFSSLSSMRNNHDQHVPQDGPSLMNSPKPTRVFEEMNGYIDSEEDEGSEDDDSYDGRTHSLPYIKYGPYTCPKCKGMFETSQKFAAHMSSHYKTETTEERGLRIRARNKNKYRKLENELLGESQKNKQEDGASSSGVSGDKSLQDLVTVKKELV</sequence>
<evidence type="ECO:0000256" key="2">
    <source>
        <dbReference type="SAM" id="MobiDB-lite"/>
    </source>
</evidence>
<name>V4M6H9_EUTSA</name>
<organism evidence="4 5">
    <name type="scientific">Eutrema salsugineum</name>
    <name type="common">Saltwater cress</name>
    <name type="synonym">Sisymbrium salsugineum</name>
    <dbReference type="NCBI Taxonomy" id="72664"/>
    <lineage>
        <taxon>Eukaryota</taxon>
        <taxon>Viridiplantae</taxon>
        <taxon>Streptophyta</taxon>
        <taxon>Embryophyta</taxon>
        <taxon>Tracheophyta</taxon>
        <taxon>Spermatophyta</taxon>
        <taxon>Magnoliopsida</taxon>
        <taxon>eudicotyledons</taxon>
        <taxon>Gunneridae</taxon>
        <taxon>Pentapetalae</taxon>
        <taxon>rosids</taxon>
        <taxon>malvids</taxon>
        <taxon>Brassicales</taxon>
        <taxon>Brassicaceae</taxon>
        <taxon>Eutremeae</taxon>
        <taxon>Eutrema</taxon>
    </lineage>
</organism>
<keyword evidence="1" id="KW-0863">Zinc-finger</keyword>
<dbReference type="KEGG" id="eus:EUTSA_v10023174mg"/>
<keyword evidence="1" id="KW-0479">Metal-binding</keyword>
<keyword evidence="1" id="KW-0862">Zinc</keyword>
<keyword evidence="5" id="KW-1185">Reference proteome</keyword>
<dbReference type="PROSITE" id="PS00028">
    <property type="entry name" value="ZINC_FINGER_C2H2_1"/>
    <property type="match status" value="1"/>
</dbReference>
<dbReference type="GO" id="GO:0008270">
    <property type="term" value="F:zinc ion binding"/>
    <property type="evidence" value="ECO:0007669"/>
    <property type="project" value="UniProtKB-KW"/>
</dbReference>
<accession>V4M6H9</accession>
<feature type="domain" description="C2H2-type" evidence="3">
    <location>
        <begin position="254"/>
        <end position="281"/>
    </location>
</feature>
<feature type="region of interest" description="Disordered" evidence="2">
    <location>
        <begin position="291"/>
        <end position="328"/>
    </location>
</feature>
<gene>
    <name evidence="4" type="ORF">EUTSA_v10023174mg</name>
</gene>
<reference evidence="4 5" key="1">
    <citation type="journal article" date="2013" name="Front. Plant Sci.">
        <title>The Reference Genome of the Halophytic Plant Eutrema salsugineum.</title>
        <authorList>
            <person name="Yang R."/>
            <person name="Jarvis D.E."/>
            <person name="Chen H."/>
            <person name="Beilstein M.A."/>
            <person name="Grimwood J."/>
            <person name="Jenkins J."/>
            <person name="Shu S."/>
            <person name="Prochnik S."/>
            <person name="Xin M."/>
            <person name="Ma C."/>
            <person name="Schmutz J."/>
            <person name="Wing R.A."/>
            <person name="Mitchell-Olds T."/>
            <person name="Schumaker K.S."/>
            <person name="Wang X."/>
        </authorList>
    </citation>
    <scope>NUCLEOTIDE SEQUENCE [LARGE SCALE GENOMIC DNA]</scope>
</reference>
<proteinExistence type="predicted"/>
<dbReference type="Proteomes" id="UP000030689">
    <property type="component" value="Unassembled WGS sequence"/>
</dbReference>
<evidence type="ECO:0000313" key="5">
    <source>
        <dbReference type="Proteomes" id="UP000030689"/>
    </source>
</evidence>